<reference evidence="7 8" key="1">
    <citation type="journal article" date="2016" name="Nat. Commun.">
        <title>Thousands of microbial genomes shed light on interconnected biogeochemical processes in an aquifer system.</title>
        <authorList>
            <person name="Anantharaman K."/>
            <person name="Brown C.T."/>
            <person name="Hug L.A."/>
            <person name="Sharon I."/>
            <person name="Castelle C.J."/>
            <person name="Probst A.J."/>
            <person name="Thomas B.C."/>
            <person name="Singh A."/>
            <person name="Wilkins M.J."/>
            <person name="Karaoz U."/>
            <person name="Brodie E.L."/>
            <person name="Williams K.H."/>
            <person name="Hubbard S.S."/>
            <person name="Banfield J.F."/>
        </authorList>
    </citation>
    <scope>NUCLEOTIDE SEQUENCE [LARGE SCALE GENOMIC DNA]</scope>
</reference>
<dbReference type="PANTHER" id="PTHR21451:SF19">
    <property type="entry name" value="ACTIVATED IN BLOCKED UNFOLDED PROTEIN RESPONSE"/>
    <property type="match status" value="1"/>
</dbReference>
<accession>A0A1F7GBY9</accession>
<dbReference type="EC" id="2.1.1.360" evidence="1"/>
<keyword evidence="3" id="KW-0156">Chromatin regulator</keyword>
<dbReference type="Gene3D" id="3.40.50.150">
    <property type="entry name" value="Vaccinia Virus protein VP39"/>
    <property type="match status" value="1"/>
</dbReference>
<protein>
    <recommendedName>
        <fullName evidence="2">Histone-lysine N-methyltransferase, H3 lysine-79 specific</fullName>
        <ecNumber evidence="1">2.1.1.360</ecNumber>
    </recommendedName>
    <alternativeName>
        <fullName evidence="4">Histone H3-K79 methyltransferase</fullName>
    </alternativeName>
</protein>
<evidence type="ECO:0000256" key="2">
    <source>
        <dbReference type="ARBA" id="ARBA00020987"/>
    </source>
</evidence>
<evidence type="ECO:0000313" key="8">
    <source>
        <dbReference type="Proteomes" id="UP000178372"/>
    </source>
</evidence>
<organism evidence="7 8">
    <name type="scientific">Candidatus Roizmanbacteria bacterium RIFCSPHIGHO2_01_FULL_39_12b</name>
    <dbReference type="NCBI Taxonomy" id="1802030"/>
    <lineage>
        <taxon>Bacteria</taxon>
        <taxon>Candidatus Roizmaniibacteriota</taxon>
    </lineage>
</organism>
<evidence type="ECO:0000256" key="4">
    <source>
        <dbReference type="ARBA" id="ARBA00029821"/>
    </source>
</evidence>
<dbReference type="Proteomes" id="UP000178372">
    <property type="component" value="Unassembled WGS sequence"/>
</dbReference>
<sequence>MNRIQAKKIFDELYPDRSGYYISLNDRKKLGKSKPSFTYGEIDFMSFATIFSLANVKAGEIFYDLGCGVGKPVIAGALLKPFGKCIGVELLPGLYKRACEIKQRFDKEFKPTIEGHRADISFINKDLLDVDISSGDVFYLAATCFNDNLIEAITKKTKDVKVGSRFMMLSKQIHDRSLFLQWASVKKMGWGDEILYIYKKIH</sequence>
<dbReference type="AlphaFoldDB" id="A0A1F7GBY9"/>
<dbReference type="SUPFAM" id="SSF53335">
    <property type="entry name" value="S-adenosyl-L-methionine-dependent methyltransferases"/>
    <property type="match status" value="1"/>
</dbReference>
<dbReference type="GO" id="GO:0051726">
    <property type="term" value="P:regulation of cell cycle"/>
    <property type="evidence" value="ECO:0007669"/>
    <property type="project" value="InterPro"/>
</dbReference>
<dbReference type="EMBL" id="MFZF01000017">
    <property type="protein sequence ID" value="OGK16347.1"/>
    <property type="molecule type" value="Genomic_DNA"/>
</dbReference>
<evidence type="ECO:0000256" key="5">
    <source>
        <dbReference type="ARBA" id="ARBA00047770"/>
    </source>
</evidence>
<dbReference type="PANTHER" id="PTHR21451">
    <property type="entry name" value="HISTONE H3 METHYLTRANSFERASE"/>
    <property type="match status" value="1"/>
</dbReference>
<evidence type="ECO:0000313" key="7">
    <source>
        <dbReference type="EMBL" id="OGK16347.1"/>
    </source>
</evidence>
<feature type="domain" description="DOT1" evidence="6">
    <location>
        <begin position="1"/>
        <end position="202"/>
    </location>
</feature>
<dbReference type="PROSITE" id="PS51569">
    <property type="entry name" value="DOT1"/>
    <property type="match status" value="1"/>
</dbReference>
<gene>
    <name evidence="7" type="ORF">A2690_01170</name>
</gene>
<dbReference type="InterPro" id="IPR025789">
    <property type="entry name" value="DOT1_dom"/>
</dbReference>
<evidence type="ECO:0000256" key="1">
    <source>
        <dbReference type="ARBA" id="ARBA00012190"/>
    </source>
</evidence>
<dbReference type="InterPro" id="IPR030445">
    <property type="entry name" value="H3-K79_meTrfase"/>
</dbReference>
<proteinExistence type="predicted"/>
<comment type="catalytic activity">
    <reaction evidence="5">
        <text>L-lysyl(79)-[histone H3] + 3 S-adenosyl-L-methionine = N(6),N(6),N(6)-trimethyl-L-lysyl(79)-[histone H3] + 3 S-adenosyl-L-homocysteine + 3 H(+)</text>
        <dbReference type="Rhea" id="RHEA:60328"/>
        <dbReference type="Rhea" id="RHEA-COMP:15549"/>
        <dbReference type="Rhea" id="RHEA-COMP:15552"/>
        <dbReference type="ChEBI" id="CHEBI:15378"/>
        <dbReference type="ChEBI" id="CHEBI:29969"/>
        <dbReference type="ChEBI" id="CHEBI:57856"/>
        <dbReference type="ChEBI" id="CHEBI:59789"/>
        <dbReference type="ChEBI" id="CHEBI:61961"/>
        <dbReference type="EC" id="2.1.1.360"/>
    </reaction>
</comment>
<name>A0A1F7GBY9_9BACT</name>
<dbReference type="Pfam" id="PF08123">
    <property type="entry name" value="DOT1"/>
    <property type="match status" value="1"/>
</dbReference>
<evidence type="ECO:0000259" key="6">
    <source>
        <dbReference type="PROSITE" id="PS51569"/>
    </source>
</evidence>
<dbReference type="GO" id="GO:0140956">
    <property type="term" value="F:histone H3K79 trimethyltransferase activity"/>
    <property type="evidence" value="ECO:0007669"/>
    <property type="project" value="UniProtKB-EC"/>
</dbReference>
<comment type="caution">
    <text evidence="7">The sequence shown here is derived from an EMBL/GenBank/DDBJ whole genome shotgun (WGS) entry which is preliminary data.</text>
</comment>
<evidence type="ECO:0000256" key="3">
    <source>
        <dbReference type="ARBA" id="ARBA00022853"/>
    </source>
</evidence>
<dbReference type="InterPro" id="IPR029063">
    <property type="entry name" value="SAM-dependent_MTases_sf"/>
</dbReference>